<dbReference type="AlphaFoldDB" id="A0ABD1FJH9"/>
<sequence length="176" mass="19625">MNAALDSPLEALAFNYLTYGFLTAVNNIWAWIAVVTAAVSFWRIRGLSSPSSSTTDPSTSCHDAAVESEPPVVPARAPCVVLERQGSRKMKFSLYYKEEVEDLRGNDEDGGEIEECGFEAWRGDWEAVIALRTGDMVFYRWQDRTVLNGNVVRLWEGRRRKHVAAQVVDGGGCIIH</sequence>
<evidence type="ECO:0000313" key="4">
    <source>
        <dbReference type="Proteomes" id="UP001567538"/>
    </source>
</evidence>
<keyword evidence="2" id="KW-0472">Membrane</keyword>
<reference evidence="3 4" key="1">
    <citation type="submission" date="2024-06" db="EMBL/GenBank/DDBJ databases">
        <title>A chromosome level genome sequence of Diviner's sage (Salvia divinorum).</title>
        <authorList>
            <person name="Ford S.A."/>
            <person name="Ro D.-K."/>
            <person name="Ness R.W."/>
            <person name="Phillips M.A."/>
        </authorList>
    </citation>
    <scope>NUCLEOTIDE SEQUENCE [LARGE SCALE GENOMIC DNA]</scope>
    <source>
        <strain evidence="3">SAF-2024a</strain>
        <tissue evidence="3">Leaf</tissue>
    </source>
</reference>
<name>A0ABD1FJH9_SALDI</name>
<protein>
    <submittedName>
        <fullName evidence="3">Uncharacterized protein</fullName>
    </submittedName>
</protein>
<evidence type="ECO:0000313" key="3">
    <source>
        <dbReference type="EMBL" id="KAL1531308.1"/>
    </source>
</evidence>
<organism evidence="3 4">
    <name type="scientific">Salvia divinorum</name>
    <name type="common">Maria pastora</name>
    <name type="synonym">Diviner's sage</name>
    <dbReference type="NCBI Taxonomy" id="28513"/>
    <lineage>
        <taxon>Eukaryota</taxon>
        <taxon>Viridiplantae</taxon>
        <taxon>Streptophyta</taxon>
        <taxon>Embryophyta</taxon>
        <taxon>Tracheophyta</taxon>
        <taxon>Spermatophyta</taxon>
        <taxon>Magnoliopsida</taxon>
        <taxon>eudicotyledons</taxon>
        <taxon>Gunneridae</taxon>
        <taxon>Pentapetalae</taxon>
        <taxon>asterids</taxon>
        <taxon>lamiids</taxon>
        <taxon>Lamiales</taxon>
        <taxon>Lamiaceae</taxon>
        <taxon>Nepetoideae</taxon>
        <taxon>Mentheae</taxon>
        <taxon>Salviinae</taxon>
        <taxon>Salvia</taxon>
        <taxon>Salvia subgen. Calosphace</taxon>
    </lineage>
</organism>
<keyword evidence="2" id="KW-1133">Transmembrane helix</keyword>
<proteinExistence type="predicted"/>
<keyword evidence="2" id="KW-0812">Transmembrane</keyword>
<evidence type="ECO:0000256" key="2">
    <source>
        <dbReference type="SAM" id="Phobius"/>
    </source>
</evidence>
<feature type="compositionally biased region" description="Low complexity" evidence="1">
    <location>
        <begin position="48"/>
        <end position="60"/>
    </location>
</feature>
<evidence type="ECO:0000256" key="1">
    <source>
        <dbReference type="SAM" id="MobiDB-lite"/>
    </source>
</evidence>
<dbReference type="Proteomes" id="UP001567538">
    <property type="component" value="Unassembled WGS sequence"/>
</dbReference>
<dbReference type="PANTHER" id="PTHR36369:SF1">
    <property type="entry name" value="TRANSMEMBRANE PROTEIN"/>
    <property type="match status" value="1"/>
</dbReference>
<dbReference type="PANTHER" id="PTHR36369">
    <property type="entry name" value="TRANSMEMBRANE PROTEIN"/>
    <property type="match status" value="1"/>
</dbReference>
<dbReference type="EMBL" id="JBEAFC010000015">
    <property type="protein sequence ID" value="KAL1531308.1"/>
    <property type="molecule type" value="Genomic_DNA"/>
</dbReference>
<gene>
    <name evidence="3" type="ORF">AAHA92_33999</name>
</gene>
<feature type="region of interest" description="Disordered" evidence="1">
    <location>
        <begin position="48"/>
        <end position="69"/>
    </location>
</feature>
<comment type="caution">
    <text evidence="3">The sequence shown here is derived from an EMBL/GenBank/DDBJ whole genome shotgun (WGS) entry which is preliminary data.</text>
</comment>
<feature type="transmembrane region" description="Helical" evidence="2">
    <location>
        <begin position="16"/>
        <end position="42"/>
    </location>
</feature>
<keyword evidence="4" id="KW-1185">Reference proteome</keyword>
<accession>A0ABD1FJH9</accession>